<organism evidence="1 2">
    <name type="scientific">Ridgeia piscesae</name>
    <name type="common">Tubeworm</name>
    <dbReference type="NCBI Taxonomy" id="27915"/>
    <lineage>
        <taxon>Eukaryota</taxon>
        <taxon>Metazoa</taxon>
        <taxon>Spiralia</taxon>
        <taxon>Lophotrochozoa</taxon>
        <taxon>Annelida</taxon>
        <taxon>Polychaeta</taxon>
        <taxon>Sedentaria</taxon>
        <taxon>Canalipalpata</taxon>
        <taxon>Sabellida</taxon>
        <taxon>Siboglinidae</taxon>
        <taxon>Ridgeia</taxon>
    </lineage>
</organism>
<evidence type="ECO:0000313" key="2">
    <source>
        <dbReference type="Proteomes" id="UP001209878"/>
    </source>
</evidence>
<protein>
    <submittedName>
        <fullName evidence="1">Uncharacterized protein</fullName>
    </submittedName>
</protein>
<dbReference type="Proteomes" id="UP001209878">
    <property type="component" value="Unassembled WGS sequence"/>
</dbReference>
<dbReference type="EMBL" id="JAODUO010000245">
    <property type="protein sequence ID" value="KAK2185106.1"/>
    <property type="molecule type" value="Genomic_DNA"/>
</dbReference>
<evidence type="ECO:0000313" key="1">
    <source>
        <dbReference type="EMBL" id="KAK2185106.1"/>
    </source>
</evidence>
<keyword evidence="2" id="KW-1185">Reference proteome</keyword>
<sequence>MKNLEDPTGRKTISRTLTGISHSIPWKETVW</sequence>
<reference evidence="1" key="1">
    <citation type="journal article" date="2023" name="Mol. Biol. Evol.">
        <title>Third-Generation Sequencing Reveals the Adaptive Role of the Epigenome in Three Deep-Sea Polychaetes.</title>
        <authorList>
            <person name="Perez M."/>
            <person name="Aroh O."/>
            <person name="Sun Y."/>
            <person name="Lan Y."/>
            <person name="Juniper S.K."/>
            <person name="Young C.R."/>
            <person name="Angers B."/>
            <person name="Qian P.Y."/>
        </authorList>
    </citation>
    <scope>NUCLEOTIDE SEQUENCE</scope>
    <source>
        <strain evidence="1">R07B-5</strain>
    </source>
</reference>
<accession>A0AAD9UDA9</accession>
<gene>
    <name evidence="1" type="ORF">NP493_246g02104</name>
</gene>
<comment type="caution">
    <text evidence="1">The sequence shown here is derived from an EMBL/GenBank/DDBJ whole genome shotgun (WGS) entry which is preliminary data.</text>
</comment>
<name>A0AAD9UDA9_RIDPI</name>
<dbReference type="AlphaFoldDB" id="A0AAD9UDA9"/>
<proteinExistence type="predicted"/>